<evidence type="ECO:0000256" key="4">
    <source>
        <dbReference type="ARBA" id="ARBA00022884"/>
    </source>
</evidence>
<dbReference type="Pfam" id="PF04751">
    <property type="entry name" value="DarP"/>
    <property type="match status" value="1"/>
</dbReference>
<dbReference type="GO" id="GO:0005829">
    <property type="term" value="C:cytosol"/>
    <property type="evidence" value="ECO:0007669"/>
    <property type="project" value="TreeGrafter"/>
</dbReference>
<reference evidence="7 8" key="1">
    <citation type="submission" date="2020-03" db="EMBL/GenBank/DDBJ databases">
        <title>Complete genome sequence of Orbus sp. IPMB12 (BCRC 80908).</title>
        <authorList>
            <person name="Lo W.-S."/>
            <person name="Chang T.-H."/>
            <person name="Kuo C.-H."/>
        </authorList>
    </citation>
    <scope>NUCLEOTIDE SEQUENCE [LARGE SCALE GENOMIC DNA]</scope>
    <source>
        <strain evidence="7 8">IPMB12</strain>
    </source>
</reference>
<evidence type="ECO:0000256" key="1">
    <source>
        <dbReference type="ARBA" id="ARBA00022490"/>
    </source>
</evidence>
<dbReference type="InterPro" id="IPR023153">
    <property type="entry name" value="DarP_sf"/>
</dbReference>
<evidence type="ECO:0000256" key="3">
    <source>
        <dbReference type="ARBA" id="ARBA00022730"/>
    </source>
</evidence>
<dbReference type="GO" id="GO:1902626">
    <property type="term" value="P:assembly of large subunit precursor of preribosome"/>
    <property type="evidence" value="ECO:0007669"/>
    <property type="project" value="UniProtKB-UniRule"/>
</dbReference>
<dbReference type="PANTHER" id="PTHR38101">
    <property type="entry name" value="UPF0307 PROTEIN YJGA"/>
    <property type="match status" value="1"/>
</dbReference>
<evidence type="ECO:0000313" key="8">
    <source>
        <dbReference type="Proteomes" id="UP000501168"/>
    </source>
</evidence>
<evidence type="ECO:0000256" key="6">
    <source>
        <dbReference type="SAM" id="MobiDB-lite"/>
    </source>
</evidence>
<protein>
    <recommendedName>
        <fullName evidence="5">Dual-action ribosomal maturation protein DarP</fullName>
    </recommendedName>
    <alternativeName>
        <fullName evidence="5">Large ribosomal subunit assembly factor DarP</fullName>
    </alternativeName>
</protein>
<dbReference type="FunFam" id="1.10.60.30:FF:000002">
    <property type="entry name" value="UPF0307 protein YjgA"/>
    <property type="match status" value="1"/>
</dbReference>
<evidence type="ECO:0000256" key="2">
    <source>
        <dbReference type="ARBA" id="ARBA00022517"/>
    </source>
</evidence>
<evidence type="ECO:0000256" key="5">
    <source>
        <dbReference type="HAMAP-Rule" id="MF_00765"/>
    </source>
</evidence>
<feature type="compositionally biased region" description="Acidic residues" evidence="6">
    <location>
        <begin position="7"/>
        <end position="22"/>
    </location>
</feature>
<dbReference type="RefSeq" id="WP_166916429.1">
    <property type="nucleotide sequence ID" value="NZ_CP050253.1"/>
</dbReference>
<keyword evidence="3 5" id="KW-0699">rRNA-binding</keyword>
<dbReference type="AlphaFoldDB" id="A0A6G9ICG2"/>
<dbReference type="Proteomes" id="UP000501168">
    <property type="component" value="Chromosome"/>
</dbReference>
<keyword evidence="1 5" id="KW-0963">Cytoplasm</keyword>
<keyword evidence="8" id="KW-1185">Reference proteome</keyword>
<dbReference type="Gene3D" id="1.10.60.30">
    <property type="entry name" value="PSPTO4464-like domains"/>
    <property type="match status" value="2"/>
</dbReference>
<dbReference type="GO" id="GO:0043022">
    <property type="term" value="F:ribosome binding"/>
    <property type="evidence" value="ECO:0007669"/>
    <property type="project" value="UniProtKB-UniRule"/>
</dbReference>
<comment type="subcellular location">
    <subcellularLocation>
        <location evidence="5">Cytoplasm</location>
    </subcellularLocation>
    <text evidence="5">Associates with late stage pre-50S ribosomal subunits.</text>
</comment>
<feature type="region of interest" description="Disordered" evidence="6">
    <location>
        <begin position="1"/>
        <end position="22"/>
    </location>
</feature>
<dbReference type="FunFam" id="1.10.60.30:FF:000001">
    <property type="entry name" value="UPF0307 protein YjgA"/>
    <property type="match status" value="1"/>
</dbReference>
<organism evidence="7 8">
    <name type="scientific">Zophobihabitans entericus</name>
    <dbReference type="NCBI Taxonomy" id="1635327"/>
    <lineage>
        <taxon>Bacteria</taxon>
        <taxon>Pseudomonadati</taxon>
        <taxon>Pseudomonadota</taxon>
        <taxon>Gammaproteobacteria</taxon>
        <taxon>Orbales</taxon>
        <taxon>Orbaceae</taxon>
        <taxon>Zophobihabitans</taxon>
    </lineage>
</organism>
<dbReference type="EMBL" id="CP050253">
    <property type="protein sequence ID" value="QIQ21527.1"/>
    <property type="molecule type" value="Genomic_DNA"/>
</dbReference>
<gene>
    <name evidence="5" type="primary">darP</name>
    <name evidence="7" type="ORF">IPMB12_07415</name>
</gene>
<keyword evidence="4 5" id="KW-0694">RNA-binding</keyword>
<feature type="region of interest" description="Disordered" evidence="6">
    <location>
        <begin position="152"/>
        <end position="171"/>
    </location>
</feature>
<dbReference type="PIRSF" id="PIRSF016183">
    <property type="entry name" value="UCP016183"/>
    <property type="match status" value="1"/>
</dbReference>
<sequence length="182" mass="21425">MHKNDDELWETEDLPDEHPEDEDDEIIWVSKSEIKRDAEALKKLGVELIQLSKNALEKIPLDEDLKRNIELAQKIKKEGYRRQIQYIGKLLRSRDVEPINQALDKLKNKHNQQIALLHKFEQLRDSLIESGDCEPIMELYPNADRQQLRSLARAAKKEQESNKPPKSSRQIFQYLKELSDDE</sequence>
<dbReference type="HAMAP" id="MF_00765">
    <property type="entry name" value="DarP"/>
    <property type="match status" value="1"/>
</dbReference>
<accession>A0A6G9ICG2</accession>
<dbReference type="PANTHER" id="PTHR38101:SF1">
    <property type="entry name" value="UPF0307 PROTEIN YJGA"/>
    <property type="match status" value="1"/>
</dbReference>
<dbReference type="SUPFAM" id="SSF158710">
    <property type="entry name" value="PSPTO4464-like"/>
    <property type="match status" value="1"/>
</dbReference>
<dbReference type="NCBIfam" id="NF003593">
    <property type="entry name" value="PRK05255.1-1"/>
    <property type="match status" value="1"/>
</dbReference>
<dbReference type="CDD" id="cd16331">
    <property type="entry name" value="YjgA-like"/>
    <property type="match status" value="1"/>
</dbReference>
<keyword evidence="2 5" id="KW-0690">Ribosome biogenesis</keyword>
<proteinExistence type="inferred from homology"/>
<dbReference type="InParanoid" id="A0A6G9ICG2"/>
<name>A0A6G9ICG2_9GAMM</name>
<comment type="similarity">
    <text evidence="5">Belongs to the DarP family.</text>
</comment>
<evidence type="ECO:0000313" key="7">
    <source>
        <dbReference type="EMBL" id="QIQ21527.1"/>
    </source>
</evidence>
<comment type="function">
    <text evidence="5">Member of a network of 50S ribosomal subunit biogenesis factors which assembles along the 30S-50S interface, preventing incorrect 23S rRNA structures from forming. Promotes peptidyl transferase center (PTC) maturation.</text>
</comment>
<dbReference type="FunCoup" id="A0A6G9ICG2">
    <property type="interactions" value="81"/>
</dbReference>
<dbReference type="KEGG" id="orb:IPMB12_07415"/>
<dbReference type="GO" id="GO:0019843">
    <property type="term" value="F:rRNA binding"/>
    <property type="evidence" value="ECO:0007669"/>
    <property type="project" value="UniProtKB-UniRule"/>
</dbReference>
<dbReference type="InterPro" id="IPR006839">
    <property type="entry name" value="DarP"/>
</dbReference>